<protein>
    <submittedName>
        <fullName evidence="2">Uncharacterized protein</fullName>
    </submittedName>
</protein>
<dbReference type="AlphaFoldDB" id="A0A1H6HUQ1"/>
<sequence>MTEETETQSAPPTRRVSSTVAMNRFIWGMLKPFLLVVGGAVLLLFLLRQAGV</sequence>
<accession>A0A1H6HUQ1</accession>
<dbReference type="RefSeq" id="WP_170834554.1">
    <property type="nucleotide sequence ID" value="NZ_FNWO01000007.1"/>
</dbReference>
<keyword evidence="1" id="KW-0812">Transmembrane</keyword>
<reference evidence="3" key="1">
    <citation type="submission" date="2016-10" db="EMBL/GenBank/DDBJ databases">
        <authorList>
            <person name="Varghese N."/>
            <person name="Submissions S."/>
        </authorList>
    </citation>
    <scope>NUCLEOTIDE SEQUENCE [LARGE SCALE GENOMIC DNA]</scope>
    <source>
        <strain evidence="3">DSM 13234</strain>
    </source>
</reference>
<keyword evidence="3" id="KW-1185">Reference proteome</keyword>
<dbReference type="EMBL" id="FNWO01000007">
    <property type="protein sequence ID" value="SEH37873.1"/>
    <property type="molecule type" value="Genomic_DNA"/>
</dbReference>
<evidence type="ECO:0000256" key="1">
    <source>
        <dbReference type="SAM" id="Phobius"/>
    </source>
</evidence>
<evidence type="ECO:0000313" key="3">
    <source>
        <dbReference type="Proteomes" id="UP000182983"/>
    </source>
</evidence>
<gene>
    <name evidence="2" type="ORF">SAMN04244559_02016</name>
</gene>
<evidence type="ECO:0000313" key="2">
    <source>
        <dbReference type="EMBL" id="SEH37873.1"/>
    </source>
</evidence>
<name>A0A1H6HUQ1_MAGFU</name>
<keyword evidence="1" id="KW-1133">Transmembrane helix</keyword>
<organism evidence="2 3">
    <name type="scientific">Magnetospirillum fulvum</name>
    <name type="common">Rhodospirillum fulvum</name>
    <dbReference type="NCBI Taxonomy" id="1082"/>
    <lineage>
        <taxon>Bacteria</taxon>
        <taxon>Pseudomonadati</taxon>
        <taxon>Pseudomonadota</taxon>
        <taxon>Alphaproteobacteria</taxon>
        <taxon>Rhodospirillales</taxon>
        <taxon>Rhodospirillaceae</taxon>
        <taxon>Magnetospirillum</taxon>
    </lineage>
</organism>
<proteinExistence type="predicted"/>
<dbReference type="Proteomes" id="UP000182983">
    <property type="component" value="Unassembled WGS sequence"/>
</dbReference>
<feature type="transmembrane region" description="Helical" evidence="1">
    <location>
        <begin position="25"/>
        <end position="47"/>
    </location>
</feature>
<keyword evidence="1" id="KW-0472">Membrane</keyword>